<feature type="region of interest" description="Disordered" evidence="8">
    <location>
        <begin position="145"/>
        <end position="178"/>
    </location>
</feature>
<keyword evidence="1 5" id="KW-0963">Cytoplasm</keyword>
<feature type="active site" evidence="5 6">
    <location>
        <position position="210"/>
    </location>
</feature>
<dbReference type="EC" id="3.1.1.61" evidence="5"/>
<dbReference type="OrthoDB" id="9793421at2"/>
<dbReference type="InterPro" id="IPR000673">
    <property type="entry name" value="Sig_transdc_resp-reg_Me-estase"/>
</dbReference>
<dbReference type="InterPro" id="IPR001789">
    <property type="entry name" value="Sig_transdc_resp-reg_receiver"/>
</dbReference>
<dbReference type="SMART" id="SM00448">
    <property type="entry name" value="REC"/>
    <property type="match status" value="1"/>
</dbReference>
<evidence type="ECO:0000256" key="3">
    <source>
        <dbReference type="ARBA" id="ARBA00022801"/>
    </source>
</evidence>
<dbReference type="PROSITE" id="PS50110">
    <property type="entry name" value="RESPONSE_REGULATORY"/>
    <property type="match status" value="1"/>
</dbReference>
<dbReference type="Proteomes" id="UP000030170">
    <property type="component" value="Unassembled WGS sequence"/>
</dbReference>
<evidence type="ECO:0000313" key="11">
    <source>
        <dbReference type="EMBL" id="KGF72892.1"/>
    </source>
</evidence>
<dbReference type="GO" id="GO:0008984">
    <property type="term" value="F:protein-glutamate methylesterase activity"/>
    <property type="evidence" value="ECO:0007669"/>
    <property type="project" value="UniProtKB-UniRule"/>
</dbReference>
<dbReference type="PIRSF" id="PIRSF000876">
    <property type="entry name" value="RR_chemtxs_CheB"/>
    <property type="match status" value="1"/>
</dbReference>
<dbReference type="PANTHER" id="PTHR42872:SF6">
    <property type="entry name" value="PROTEIN-GLUTAMATE METHYLESTERASE_PROTEIN-GLUTAMINE GLUTAMINASE"/>
    <property type="match status" value="1"/>
</dbReference>
<feature type="domain" description="Response regulatory" evidence="9">
    <location>
        <begin position="2"/>
        <end position="119"/>
    </location>
</feature>
<dbReference type="HAMAP" id="MF_00099">
    <property type="entry name" value="CheB_chemtxs"/>
    <property type="match status" value="1"/>
</dbReference>
<dbReference type="GO" id="GO:0050568">
    <property type="term" value="F:protein-glutamine glutaminase activity"/>
    <property type="evidence" value="ECO:0007669"/>
    <property type="project" value="UniProtKB-UniRule"/>
</dbReference>
<keyword evidence="5 7" id="KW-0597">Phosphoprotein</keyword>
<proteinExistence type="inferred from homology"/>
<comment type="PTM">
    <text evidence="5">Phosphorylated by CheA. Phosphorylation of the N-terminal regulatory domain activates the methylesterase activity.</text>
</comment>
<comment type="domain">
    <text evidence="5">Contains a C-terminal catalytic domain, and an N-terminal region which modulates catalytic activity.</text>
</comment>
<dbReference type="RefSeq" id="WP_036532570.1">
    <property type="nucleotide sequence ID" value="NZ_JJML01000017.1"/>
</dbReference>
<comment type="similarity">
    <text evidence="5">Belongs to the CheB family.</text>
</comment>
<dbReference type="InterPro" id="IPR035909">
    <property type="entry name" value="CheB_C"/>
</dbReference>
<dbReference type="AlphaFoldDB" id="A0A098TLZ8"/>
<dbReference type="STRING" id="1497020.DO97_04105"/>
<dbReference type="GO" id="GO:0000156">
    <property type="term" value="F:phosphorelay response regulator activity"/>
    <property type="evidence" value="ECO:0007669"/>
    <property type="project" value="InterPro"/>
</dbReference>
<comment type="catalytic activity">
    <reaction evidence="4 5">
        <text>[protein]-L-glutamate 5-O-methyl ester + H2O = L-glutamyl-[protein] + methanol + H(+)</text>
        <dbReference type="Rhea" id="RHEA:23236"/>
        <dbReference type="Rhea" id="RHEA-COMP:10208"/>
        <dbReference type="Rhea" id="RHEA-COMP:10311"/>
        <dbReference type="ChEBI" id="CHEBI:15377"/>
        <dbReference type="ChEBI" id="CHEBI:15378"/>
        <dbReference type="ChEBI" id="CHEBI:17790"/>
        <dbReference type="ChEBI" id="CHEBI:29973"/>
        <dbReference type="ChEBI" id="CHEBI:82795"/>
        <dbReference type="EC" id="3.1.1.61"/>
    </reaction>
</comment>
<dbReference type="Pfam" id="PF00072">
    <property type="entry name" value="Response_reg"/>
    <property type="match status" value="1"/>
</dbReference>
<dbReference type="EC" id="3.5.1.44" evidence="5"/>
<dbReference type="GO" id="GO:0006935">
    <property type="term" value="P:chemotaxis"/>
    <property type="evidence" value="ECO:0007669"/>
    <property type="project" value="UniProtKB-UniRule"/>
</dbReference>
<feature type="active site" evidence="5 6">
    <location>
        <position position="303"/>
    </location>
</feature>
<comment type="subcellular location">
    <subcellularLocation>
        <location evidence="5">Cytoplasm</location>
    </subcellularLocation>
</comment>
<dbReference type="Pfam" id="PF01339">
    <property type="entry name" value="CheB_methylest"/>
    <property type="match status" value="1"/>
</dbReference>
<evidence type="ECO:0000313" key="12">
    <source>
        <dbReference type="Proteomes" id="UP000030170"/>
    </source>
</evidence>
<evidence type="ECO:0000256" key="6">
    <source>
        <dbReference type="PROSITE-ProRule" id="PRU00050"/>
    </source>
</evidence>
<gene>
    <name evidence="5" type="primary">cheB</name>
    <name evidence="11" type="ORF">DO97_04105</name>
</gene>
<organism evidence="11 12">
    <name type="scientific">Neosynechococcus sphagnicola sy1</name>
    <dbReference type="NCBI Taxonomy" id="1497020"/>
    <lineage>
        <taxon>Bacteria</taxon>
        <taxon>Bacillati</taxon>
        <taxon>Cyanobacteriota</taxon>
        <taxon>Cyanophyceae</taxon>
        <taxon>Neosynechococcales</taxon>
        <taxon>Neosynechococcaceae</taxon>
        <taxon>Neosynechococcus</taxon>
    </lineage>
</organism>
<evidence type="ECO:0000256" key="4">
    <source>
        <dbReference type="ARBA" id="ARBA00048267"/>
    </source>
</evidence>
<dbReference type="NCBIfam" id="NF009206">
    <property type="entry name" value="PRK12555.1"/>
    <property type="match status" value="1"/>
</dbReference>
<sequence>MRIAIVNDMPMAVEALRRALMNTPDLDIAWIAQSGADAIAQCAKDKPDLILMDLLMPGMDGVETTRQIMQNTPCAILIVTASVASNVGKVFDAMGYGALDAVDTPVLGVQGNASATLTLLSKIATLSKLIGKFSQSAKAPPVAYTHKSASARITPPSAPTAHASSPQPLNHSSRPPLIAIGSSTGGPKALAVILSRLPADFGAAIAIVQHVDQQFSDGLVDWLNQQTPLPVRRVKVGDRLEKGTVLVAGTNDHLSLRADLTLHYVKEPADYPYRPSVDVFFKSLAQHWSHQETAVLLTGMGQDGAEGLSTLRSRGWHTIAQDKESSVVYGMPKAAAELNAAVEILSPEAIANVIIRRLKLRTSRT</sequence>
<keyword evidence="2 5" id="KW-0145">Chemotaxis</keyword>
<evidence type="ECO:0000259" key="10">
    <source>
        <dbReference type="PROSITE" id="PS50122"/>
    </source>
</evidence>
<dbReference type="Gene3D" id="3.40.50.180">
    <property type="entry name" value="Methylesterase CheB, C-terminal domain"/>
    <property type="match status" value="1"/>
</dbReference>
<evidence type="ECO:0000256" key="5">
    <source>
        <dbReference type="HAMAP-Rule" id="MF_00099"/>
    </source>
</evidence>
<keyword evidence="3 5" id="KW-0378">Hydrolase</keyword>
<evidence type="ECO:0000256" key="8">
    <source>
        <dbReference type="SAM" id="MobiDB-lite"/>
    </source>
</evidence>
<dbReference type="PROSITE" id="PS50122">
    <property type="entry name" value="CHEB"/>
    <property type="match status" value="1"/>
</dbReference>
<protein>
    <recommendedName>
        <fullName evidence="5">Protein-glutamate methylesterase/protein-glutamine glutaminase</fullName>
        <ecNumber evidence="5">3.1.1.61</ecNumber>
        <ecNumber evidence="5">3.5.1.44</ecNumber>
    </recommendedName>
</protein>
<dbReference type="EMBL" id="JJML01000017">
    <property type="protein sequence ID" value="KGF72892.1"/>
    <property type="molecule type" value="Genomic_DNA"/>
</dbReference>
<dbReference type="NCBIfam" id="NF001965">
    <property type="entry name" value="PRK00742.1"/>
    <property type="match status" value="1"/>
</dbReference>
<comment type="function">
    <text evidence="5">Involved in chemotaxis. Part of a chemotaxis signal transduction system that modulates chemotaxis in response to various stimuli. Catalyzes the demethylation of specific methylglutamate residues introduced into the chemoreceptors (methyl-accepting chemotaxis proteins or MCP) by CheR. Also mediates the irreversible deamidation of specific glutamine residues to glutamic acid.</text>
</comment>
<feature type="compositionally biased region" description="Low complexity" evidence="8">
    <location>
        <begin position="159"/>
        <end position="168"/>
    </location>
</feature>
<dbReference type="Gene3D" id="3.40.50.2300">
    <property type="match status" value="1"/>
</dbReference>
<feature type="domain" description="CheB-type methylesterase" evidence="10">
    <location>
        <begin position="168"/>
        <end position="361"/>
    </location>
</feature>
<keyword evidence="12" id="KW-1185">Reference proteome</keyword>
<evidence type="ECO:0000259" key="9">
    <source>
        <dbReference type="PROSITE" id="PS50110"/>
    </source>
</evidence>
<accession>A0A098TLZ8</accession>
<reference evidence="11 12" key="1">
    <citation type="journal article" date="2014" name="Mol. Ecol.">
        <title>Evolution of Synechococcus.</title>
        <authorList>
            <person name="Dvorak P."/>
            <person name="Casamatta D."/>
            <person name="Hasler P."/>
            <person name="Poulickova A."/>
            <person name="Ondrej V."/>
            <person name="Sanges R."/>
        </authorList>
    </citation>
    <scope>NUCLEOTIDE SEQUENCE [LARGE SCALE GENOMIC DNA]</scope>
    <source>
        <strain evidence="11 12">CAUP A 1101</strain>
    </source>
</reference>
<evidence type="ECO:0000256" key="1">
    <source>
        <dbReference type="ARBA" id="ARBA00022490"/>
    </source>
</evidence>
<dbReference type="SUPFAM" id="SSF52172">
    <property type="entry name" value="CheY-like"/>
    <property type="match status" value="1"/>
</dbReference>
<feature type="active site" evidence="5 6">
    <location>
        <position position="183"/>
    </location>
</feature>
<feature type="modified residue" description="4-aspartylphosphate" evidence="5 7">
    <location>
        <position position="53"/>
    </location>
</feature>
<dbReference type="InterPro" id="IPR008248">
    <property type="entry name" value="CheB-like"/>
</dbReference>
<name>A0A098TLZ8_9CYAN</name>
<comment type="catalytic activity">
    <reaction evidence="5">
        <text>L-glutaminyl-[protein] + H2O = L-glutamyl-[protein] + NH4(+)</text>
        <dbReference type="Rhea" id="RHEA:16441"/>
        <dbReference type="Rhea" id="RHEA-COMP:10207"/>
        <dbReference type="Rhea" id="RHEA-COMP:10208"/>
        <dbReference type="ChEBI" id="CHEBI:15377"/>
        <dbReference type="ChEBI" id="CHEBI:28938"/>
        <dbReference type="ChEBI" id="CHEBI:29973"/>
        <dbReference type="ChEBI" id="CHEBI:30011"/>
        <dbReference type="EC" id="3.5.1.44"/>
    </reaction>
</comment>
<dbReference type="CDD" id="cd16432">
    <property type="entry name" value="CheB_Rec"/>
    <property type="match status" value="1"/>
</dbReference>
<dbReference type="SUPFAM" id="SSF52738">
    <property type="entry name" value="Methylesterase CheB, C-terminal domain"/>
    <property type="match status" value="1"/>
</dbReference>
<comment type="caution">
    <text evidence="11">The sequence shown here is derived from an EMBL/GenBank/DDBJ whole genome shotgun (WGS) entry which is preliminary data.</text>
</comment>
<dbReference type="PANTHER" id="PTHR42872">
    <property type="entry name" value="PROTEIN-GLUTAMATE METHYLESTERASE/PROTEIN-GLUTAMINE GLUTAMINASE"/>
    <property type="match status" value="1"/>
</dbReference>
<dbReference type="GO" id="GO:0005737">
    <property type="term" value="C:cytoplasm"/>
    <property type="evidence" value="ECO:0007669"/>
    <property type="project" value="UniProtKB-SubCell"/>
</dbReference>
<dbReference type="InterPro" id="IPR011006">
    <property type="entry name" value="CheY-like_superfamily"/>
</dbReference>
<evidence type="ECO:0000256" key="7">
    <source>
        <dbReference type="PROSITE-ProRule" id="PRU00169"/>
    </source>
</evidence>
<evidence type="ECO:0000256" key="2">
    <source>
        <dbReference type="ARBA" id="ARBA00022500"/>
    </source>
</evidence>
<dbReference type="CDD" id="cd17541">
    <property type="entry name" value="REC_CheB-like"/>
    <property type="match status" value="1"/>
</dbReference>